<reference evidence="3" key="1">
    <citation type="submission" date="2022-01" db="EMBL/GenBank/DDBJ databases">
        <title>Neisseria sp. ZJ104.</title>
        <authorList>
            <person name="Yang C."/>
        </authorList>
    </citation>
    <scope>NUCLEOTIDE SEQUENCE</scope>
    <source>
        <strain evidence="3">ZJ104</strain>
    </source>
</reference>
<evidence type="ECO:0000313" key="3">
    <source>
        <dbReference type="EMBL" id="MCF7528913.1"/>
    </source>
</evidence>
<evidence type="ECO:0000256" key="1">
    <source>
        <dbReference type="SAM" id="Coils"/>
    </source>
</evidence>
<keyword evidence="1" id="KW-0175">Coiled coil</keyword>
<feature type="coiled-coil region" evidence="1">
    <location>
        <begin position="62"/>
        <end position="163"/>
    </location>
</feature>
<feature type="compositionally biased region" description="Low complexity" evidence="2">
    <location>
        <begin position="16"/>
        <end position="50"/>
    </location>
</feature>
<comment type="caution">
    <text evidence="3">The sequence shown here is derived from an EMBL/GenBank/DDBJ whole genome shotgun (WGS) entry which is preliminary data.</text>
</comment>
<evidence type="ECO:0000313" key="4">
    <source>
        <dbReference type="Proteomes" id="UP001201397"/>
    </source>
</evidence>
<dbReference type="RefSeq" id="WP_237092263.1">
    <property type="nucleotide sequence ID" value="NZ_JAKKDL010000001.1"/>
</dbReference>
<sequence length="738" mass="80160">MAEAQKSSTGVADSLKAAQTAKQSSEAAAKAAAAAKTAADAAKAGSTTAAKADAVAKANASVQAAEAANTAAQTAAQKAQAAVNAAQAAKTQADQAVANATAATKAQAQALQAQAAKQLAEAQSLKQAADKQAAADKAALAAANALQQEVQAVYDQIEAERKKALRGDLDQKLDRLSKRSAYVGDDDFNSSEIDIAVADDFSAQPNLYWHSGINIFSPENVKEEGVGKGNDKIRIETFNFGAPNNFVTVYDKYSPNPLTEVNRIGTEVYNEAGLIYEDGTTVDILNSITSKFTRRDFLSASNQTGDAYTKWRQKWKGTYTDRQTDVEKIQAILDETNTPFWKVTASKNYYLGAQLWQNDNYFDITGEYYDLMGRRVAKFNVTEPETKLAISPVDKYIYNDKADGNSHFDIQHFDVSAENITIEPGIKAEIIGYQPDSYAYSGFFKIALPKGEYVIRHDALNDKYLIERATPGELFFYNSGHTSRGFFAMVDQVKQGVFADKRVLAQRFAYLSDRANTDPKWAVYSYDIGKANGVDQAYLNLTAWKYKDGAGKYQAGPYNIQVFEKLSRRQNGEKNLPLYVDDPHKPGIQGLQATYSGLAYNSKDGKQDGKLTLNAKFTAGADGFAQKVAVNGKITNRRLDKDSQGKPRDLFFASGFKQQLQVAQGMPQANAGKDVALRAAGKDVELTAWMKGSHKDEAATIYGTGKMVFGGPKAQEAGGILNITTHDGENRIGFIGKR</sequence>
<dbReference type="AlphaFoldDB" id="A0AAW5AG33"/>
<evidence type="ECO:0000256" key="2">
    <source>
        <dbReference type="SAM" id="MobiDB-lite"/>
    </source>
</evidence>
<dbReference type="EMBL" id="JAKKDL010000001">
    <property type="protein sequence ID" value="MCF7528913.1"/>
    <property type="molecule type" value="Genomic_DNA"/>
</dbReference>
<proteinExistence type="predicted"/>
<feature type="region of interest" description="Disordered" evidence="2">
    <location>
        <begin position="1"/>
        <end position="50"/>
    </location>
</feature>
<name>A0AAW5AG33_9NEIS</name>
<gene>
    <name evidence="3" type="ORF">L4H06_01485</name>
</gene>
<protein>
    <submittedName>
        <fullName evidence="3">Uncharacterized protein</fullName>
    </submittedName>
</protein>
<feature type="compositionally biased region" description="Polar residues" evidence="2">
    <location>
        <begin position="1"/>
        <end position="11"/>
    </location>
</feature>
<organism evidence="3 4">
    <name type="scientific">Neisseria lisongii</name>
    <dbReference type="NCBI Taxonomy" id="2912188"/>
    <lineage>
        <taxon>Bacteria</taxon>
        <taxon>Pseudomonadati</taxon>
        <taxon>Pseudomonadota</taxon>
        <taxon>Betaproteobacteria</taxon>
        <taxon>Neisseriales</taxon>
        <taxon>Neisseriaceae</taxon>
        <taxon>Neisseria</taxon>
    </lineage>
</organism>
<dbReference type="Gene3D" id="2.40.160.90">
    <property type="match status" value="1"/>
</dbReference>
<dbReference type="Proteomes" id="UP001201397">
    <property type="component" value="Unassembled WGS sequence"/>
</dbReference>
<accession>A0AAW5AG33</accession>